<dbReference type="GeneID" id="109488109"/>
<dbReference type="PRINTS" id="PR00819">
    <property type="entry name" value="CBXCFQXSUPER"/>
</dbReference>
<evidence type="ECO:0000313" key="5">
    <source>
        <dbReference type="Proteomes" id="UP000515135"/>
    </source>
</evidence>
<dbReference type="InterPro" id="IPR003959">
    <property type="entry name" value="ATPase_AAA_core"/>
</dbReference>
<evidence type="ECO:0000256" key="1">
    <source>
        <dbReference type="ARBA" id="ARBA00010378"/>
    </source>
</evidence>
<sequence length="471" mass="52878">MLRNSEGTILKYGKTIHLPEVLLLSVNDFEKSTIKTVRKVSITCGETYSDDDVDFLLKVVVLDDNVICLLPDSEKESLTVLKGDGSFHLETKEEAKNAMAKLLDAINSGEIKPSILMYAQRKVKFDEAALPTELGNKLAADCRQEWSTNITFRDADFTTNVIMRKHRAMTNLQNHEARSREVMADLGLSVTQTMMQVFTDYVERELTDLVFQPIGLIDLKPPHHLVFAGQPGTGKTTMGDAFAKLLHQFGIVTSPDLVTIRRDLLSSEYVNKMERRVREQLDAAKGQVVLLDEIYQLGSGGHDAKKALEAIMNRAYEAREKTPILILAGYAKEIEEQVFDLNPGFRSRFPHIVTFPPLSLEQLTDIMVAKMQQQYVTADGCTREALLTQLDRIPKGYLEQHNARVVNQVLEKVKVERPAMVPGFRPSLRTGLAVSMTDIEAAIASFTAELPKDDERVEEVPSKVTRKSKRT</sequence>
<dbReference type="GO" id="GO:0005524">
    <property type="term" value="F:ATP binding"/>
    <property type="evidence" value="ECO:0007669"/>
    <property type="project" value="UniProtKB-KW"/>
</dbReference>
<dbReference type="SUPFAM" id="SSF52540">
    <property type="entry name" value="P-loop containing nucleoside triphosphate hydrolases"/>
    <property type="match status" value="1"/>
</dbReference>
<dbReference type="RefSeq" id="XP_019647828.1">
    <property type="nucleotide sequence ID" value="XM_019792269.1"/>
</dbReference>
<reference evidence="6" key="1">
    <citation type="submission" date="2025-08" db="UniProtKB">
        <authorList>
            <consortium name="RefSeq"/>
        </authorList>
    </citation>
    <scope>IDENTIFICATION</scope>
    <source>
        <tissue evidence="6">Gonad</tissue>
    </source>
</reference>
<dbReference type="PANTHER" id="PTHR43392">
    <property type="entry name" value="AAA-TYPE ATPASE FAMILY PROTEIN / ANKYRIN REPEAT FAMILY PROTEIN"/>
    <property type="match status" value="1"/>
</dbReference>
<dbReference type="InterPro" id="IPR000641">
    <property type="entry name" value="CbxX/CfxQ"/>
</dbReference>
<keyword evidence="3" id="KW-0067">ATP-binding</keyword>
<accession>A0A6P5ADM6</accession>
<evidence type="ECO:0000256" key="3">
    <source>
        <dbReference type="ARBA" id="ARBA00022840"/>
    </source>
</evidence>
<evidence type="ECO:0000313" key="6">
    <source>
        <dbReference type="RefSeq" id="XP_019647828.1"/>
    </source>
</evidence>
<dbReference type="AlphaFoldDB" id="A0A6P5ADM6"/>
<dbReference type="CDD" id="cd00009">
    <property type="entry name" value="AAA"/>
    <property type="match status" value="1"/>
</dbReference>
<feature type="domain" description="AAA+ ATPase" evidence="4">
    <location>
        <begin position="221"/>
        <end position="359"/>
    </location>
</feature>
<comment type="similarity">
    <text evidence="1">Belongs to the CbxX/CfxQ family.</text>
</comment>
<dbReference type="InterPro" id="IPR027417">
    <property type="entry name" value="P-loop_NTPase"/>
</dbReference>
<dbReference type="Proteomes" id="UP000515135">
    <property type="component" value="Unplaced"/>
</dbReference>
<dbReference type="SMART" id="SM00382">
    <property type="entry name" value="AAA"/>
    <property type="match status" value="1"/>
</dbReference>
<gene>
    <name evidence="6" type="primary">LOC109488109</name>
</gene>
<proteinExistence type="inferred from homology"/>
<dbReference type="Pfam" id="PF00004">
    <property type="entry name" value="AAA"/>
    <property type="match status" value="1"/>
</dbReference>
<protein>
    <submittedName>
        <fullName evidence="6">Protein CfxQ homolog</fullName>
    </submittedName>
</protein>
<evidence type="ECO:0000256" key="2">
    <source>
        <dbReference type="ARBA" id="ARBA00022741"/>
    </source>
</evidence>
<dbReference type="InterPro" id="IPR050773">
    <property type="entry name" value="CbxX/CfxQ_RuBisCO_ESX"/>
</dbReference>
<dbReference type="KEGG" id="bbel:109488109"/>
<dbReference type="PANTHER" id="PTHR43392:SF2">
    <property type="entry name" value="AAA-TYPE ATPASE FAMILY PROTEIN _ ANKYRIN REPEAT FAMILY PROTEIN"/>
    <property type="match status" value="1"/>
</dbReference>
<name>A0A6P5ADM6_BRABE</name>
<dbReference type="GO" id="GO:0016887">
    <property type="term" value="F:ATP hydrolysis activity"/>
    <property type="evidence" value="ECO:0007669"/>
    <property type="project" value="InterPro"/>
</dbReference>
<keyword evidence="2" id="KW-0547">Nucleotide-binding</keyword>
<organism evidence="5 6">
    <name type="scientific">Branchiostoma belcheri</name>
    <name type="common">Amphioxus</name>
    <dbReference type="NCBI Taxonomy" id="7741"/>
    <lineage>
        <taxon>Eukaryota</taxon>
        <taxon>Metazoa</taxon>
        <taxon>Chordata</taxon>
        <taxon>Cephalochordata</taxon>
        <taxon>Leptocardii</taxon>
        <taxon>Amphioxiformes</taxon>
        <taxon>Branchiostomatidae</taxon>
        <taxon>Branchiostoma</taxon>
    </lineage>
</organism>
<keyword evidence="5" id="KW-1185">Reference proteome</keyword>
<dbReference type="Gene3D" id="3.40.50.300">
    <property type="entry name" value="P-loop containing nucleotide triphosphate hydrolases"/>
    <property type="match status" value="1"/>
</dbReference>
<dbReference type="OrthoDB" id="10063076at2759"/>
<dbReference type="InterPro" id="IPR003593">
    <property type="entry name" value="AAA+_ATPase"/>
</dbReference>
<evidence type="ECO:0000259" key="4">
    <source>
        <dbReference type="SMART" id="SM00382"/>
    </source>
</evidence>